<dbReference type="Gene3D" id="1.10.287.130">
    <property type="match status" value="1"/>
</dbReference>
<feature type="domain" description="HAMP" evidence="13">
    <location>
        <begin position="177"/>
        <end position="230"/>
    </location>
</feature>
<dbReference type="PROSITE" id="PS50109">
    <property type="entry name" value="HIS_KIN"/>
    <property type="match status" value="1"/>
</dbReference>
<evidence type="ECO:0000256" key="10">
    <source>
        <dbReference type="ARBA" id="ARBA00023136"/>
    </source>
</evidence>
<protein>
    <recommendedName>
        <fullName evidence="3">histidine kinase</fullName>
        <ecNumber evidence="3">2.7.13.3</ecNumber>
    </recommendedName>
</protein>
<dbReference type="Pfam" id="PF00672">
    <property type="entry name" value="HAMP"/>
    <property type="match status" value="1"/>
</dbReference>
<evidence type="ECO:0000256" key="3">
    <source>
        <dbReference type="ARBA" id="ARBA00012438"/>
    </source>
</evidence>
<dbReference type="InterPro" id="IPR003594">
    <property type="entry name" value="HATPase_dom"/>
</dbReference>
<dbReference type="SUPFAM" id="SSF55874">
    <property type="entry name" value="ATPase domain of HSP90 chaperone/DNA topoisomerase II/histidine kinase"/>
    <property type="match status" value="1"/>
</dbReference>
<keyword evidence="4" id="KW-0597">Phosphoprotein</keyword>
<accession>A0A2S6H0R5</accession>
<comment type="catalytic activity">
    <reaction evidence="1">
        <text>ATP + protein L-histidine = ADP + protein N-phospho-L-histidine.</text>
        <dbReference type="EC" id="2.7.13.3"/>
    </reaction>
</comment>
<dbReference type="InterPro" id="IPR004358">
    <property type="entry name" value="Sig_transdc_His_kin-like_C"/>
</dbReference>
<dbReference type="GO" id="GO:0000155">
    <property type="term" value="F:phosphorelay sensor kinase activity"/>
    <property type="evidence" value="ECO:0007669"/>
    <property type="project" value="InterPro"/>
</dbReference>
<name>A0A2S6H0R5_9PSEU</name>
<dbReference type="GO" id="GO:0005886">
    <property type="term" value="C:plasma membrane"/>
    <property type="evidence" value="ECO:0007669"/>
    <property type="project" value="UniProtKB-SubCell"/>
</dbReference>
<dbReference type="Gene3D" id="6.10.340.10">
    <property type="match status" value="1"/>
</dbReference>
<dbReference type="InterPro" id="IPR050428">
    <property type="entry name" value="TCS_sensor_his_kinase"/>
</dbReference>
<dbReference type="SMART" id="SM00387">
    <property type="entry name" value="HATPase_c"/>
    <property type="match status" value="1"/>
</dbReference>
<evidence type="ECO:0000256" key="2">
    <source>
        <dbReference type="ARBA" id="ARBA00004236"/>
    </source>
</evidence>
<sequence>MTGERRLLLRTRIALGTACVMALAIAAISVVVWLTTRHNLRAQVDDTLLGRLPPPAAPPPPRPDFHRLCAGGDPQSFMRDIQLLRADGTTCAPSRADAVVTEPGDGDGGADRLRDGVTRSGARVRVLLHPVGNGEVLLLSRDLVEIENTLTNLGNVLIVVSVLGAAMVAATGALLTRGALAPMARLTSAAEEIARTEDLTTPVAVSGRDEVGRLGRAFTRMTTALAESRRRQRALVDDAAHELRTPLTSLRTNIDLLVRSERTGRPLVPAQRARVLDRIQAQAREFGDLVSELVVLARDERELSAEPVAVAEVIDRAVQRAAVRAGDRVLDVRVRPWTVVGDAVALERSVLNLLDNAVKFTPEDTRITVRSAPGWLTVADEGPGVPPTDRPLVFGRFWRSPHARALPGSGLGLAIVSDTITAHGGTVRFEDPPNGTGALVRVELPTAT</sequence>
<reference evidence="14 15" key="1">
    <citation type="submission" date="2018-02" db="EMBL/GenBank/DDBJ databases">
        <title>Genomic Encyclopedia of Archaeal and Bacterial Type Strains, Phase II (KMG-II): from individual species to whole genera.</title>
        <authorList>
            <person name="Goeker M."/>
        </authorList>
    </citation>
    <scope>NUCLEOTIDE SEQUENCE [LARGE SCALE GENOMIC DNA]</scope>
    <source>
        <strain evidence="14 15">YU 961-1</strain>
    </source>
</reference>
<keyword evidence="7 14" id="KW-0418">Kinase</keyword>
<feature type="transmembrane region" description="Helical" evidence="11">
    <location>
        <begin position="12"/>
        <end position="34"/>
    </location>
</feature>
<evidence type="ECO:0000313" key="15">
    <source>
        <dbReference type="Proteomes" id="UP000239203"/>
    </source>
</evidence>
<dbReference type="AlphaFoldDB" id="A0A2S6H0R5"/>
<dbReference type="Pfam" id="PF00512">
    <property type="entry name" value="HisKA"/>
    <property type="match status" value="1"/>
</dbReference>
<evidence type="ECO:0000256" key="1">
    <source>
        <dbReference type="ARBA" id="ARBA00000085"/>
    </source>
</evidence>
<organism evidence="14 15">
    <name type="scientific">Actinokineospora auranticolor</name>
    <dbReference type="NCBI Taxonomy" id="155976"/>
    <lineage>
        <taxon>Bacteria</taxon>
        <taxon>Bacillati</taxon>
        <taxon>Actinomycetota</taxon>
        <taxon>Actinomycetes</taxon>
        <taxon>Pseudonocardiales</taxon>
        <taxon>Pseudonocardiaceae</taxon>
        <taxon>Actinokineospora</taxon>
    </lineage>
</organism>
<dbReference type="SUPFAM" id="SSF47384">
    <property type="entry name" value="Homodimeric domain of signal transducing histidine kinase"/>
    <property type="match status" value="1"/>
</dbReference>
<dbReference type="InterPro" id="IPR003660">
    <property type="entry name" value="HAMP_dom"/>
</dbReference>
<dbReference type="RefSeq" id="WP_104476034.1">
    <property type="nucleotide sequence ID" value="NZ_CP154825.1"/>
</dbReference>
<dbReference type="OrthoDB" id="9786919at2"/>
<dbReference type="EC" id="2.7.13.3" evidence="3"/>
<dbReference type="PROSITE" id="PS50885">
    <property type="entry name" value="HAMP"/>
    <property type="match status" value="1"/>
</dbReference>
<dbReference type="InterPro" id="IPR003661">
    <property type="entry name" value="HisK_dim/P_dom"/>
</dbReference>
<dbReference type="Proteomes" id="UP000239203">
    <property type="component" value="Unassembled WGS sequence"/>
</dbReference>
<dbReference type="SMART" id="SM00304">
    <property type="entry name" value="HAMP"/>
    <property type="match status" value="1"/>
</dbReference>
<dbReference type="Pfam" id="PF02518">
    <property type="entry name" value="HATPase_c"/>
    <property type="match status" value="1"/>
</dbReference>
<evidence type="ECO:0000256" key="4">
    <source>
        <dbReference type="ARBA" id="ARBA00022553"/>
    </source>
</evidence>
<dbReference type="CDD" id="cd00075">
    <property type="entry name" value="HATPase"/>
    <property type="match status" value="1"/>
</dbReference>
<dbReference type="Gene3D" id="3.30.565.10">
    <property type="entry name" value="Histidine kinase-like ATPase, C-terminal domain"/>
    <property type="match status" value="1"/>
</dbReference>
<dbReference type="SMART" id="SM00388">
    <property type="entry name" value="HisKA"/>
    <property type="match status" value="1"/>
</dbReference>
<evidence type="ECO:0000256" key="8">
    <source>
        <dbReference type="ARBA" id="ARBA00022989"/>
    </source>
</evidence>
<gene>
    <name evidence="14" type="ORF">CLV40_101249</name>
</gene>
<keyword evidence="9" id="KW-0902">Two-component regulatory system</keyword>
<evidence type="ECO:0000256" key="9">
    <source>
        <dbReference type="ARBA" id="ARBA00023012"/>
    </source>
</evidence>
<dbReference type="PANTHER" id="PTHR45436:SF5">
    <property type="entry name" value="SENSOR HISTIDINE KINASE TRCS"/>
    <property type="match status" value="1"/>
</dbReference>
<keyword evidence="10 11" id="KW-0472">Membrane</keyword>
<evidence type="ECO:0000259" key="12">
    <source>
        <dbReference type="PROSITE" id="PS50109"/>
    </source>
</evidence>
<evidence type="ECO:0000256" key="7">
    <source>
        <dbReference type="ARBA" id="ARBA00022777"/>
    </source>
</evidence>
<comment type="subcellular location">
    <subcellularLocation>
        <location evidence="2">Cell membrane</location>
    </subcellularLocation>
</comment>
<dbReference type="SUPFAM" id="SSF158472">
    <property type="entry name" value="HAMP domain-like"/>
    <property type="match status" value="1"/>
</dbReference>
<evidence type="ECO:0000256" key="11">
    <source>
        <dbReference type="SAM" id="Phobius"/>
    </source>
</evidence>
<evidence type="ECO:0000256" key="6">
    <source>
        <dbReference type="ARBA" id="ARBA00022692"/>
    </source>
</evidence>
<evidence type="ECO:0000313" key="14">
    <source>
        <dbReference type="EMBL" id="PPK71063.1"/>
    </source>
</evidence>
<dbReference type="PRINTS" id="PR00344">
    <property type="entry name" value="BCTRLSENSOR"/>
</dbReference>
<feature type="domain" description="Histidine kinase" evidence="12">
    <location>
        <begin position="238"/>
        <end position="448"/>
    </location>
</feature>
<evidence type="ECO:0000259" key="13">
    <source>
        <dbReference type="PROSITE" id="PS50885"/>
    </source>
</evidence>
<dbReference type="PANTHER" id="PTHR45436">
    <property type="entry name" value="SENSOR HISTIDINE KINASE YKOH"/>
    <property type="match status" value="1"/>
</dbReference>
<keyword evidence="8 11" id="KW-1133">Transmembrane helix</keyword>
<proteinExistence type="predicted"/>
<comment type="caution">
    <text evidence="14">The sequence shown here is derived from an EMBL/GenBank/DDBJ whole genome shotgun (WGS) entry which is preliminary data.</text>
</comment>
<dbReference type="InterPro" id="IPR036890">
    <property type="entry name" value="HATPase_C_sf"/>
</dbReference>
<dbReference type="InterPro" id="IPR005467">
    <property type="entry name" value="His_kinase_dom"/>
</dbReference>
<dbReference type="CDD" id="cd06225">
    <property type="entry name" value="HAMP"/>
    <property type="match status" value="1"/>
</dbReference>
<dbReference type="EMBL" id="PTIX01000001">
    <property type="protein sequence ID" value="PPK71063.1"/>
    <property type="molecule type" value="Genomic_DNA"/>
</dbReference>
<feature type="transmembrane region" description="Helical" evidence="11">
    <location>
        <begin position="153"/>
        <end position="175"/>
    </location>
</feature>
<evidence type="ECO:0000256" key="5">
    <source>
        <dbReference type="ARBA" id="ARBA00022679"/>
    </source>
</evidence>
<dbReference type="InterPro" id="IPR036097">
    <property type="entry name" value="HisK_dim/P_sf"/>
</dbReference>
<dbReference type="CDD" id="cd00082">
    <property type="entry name" value="HisKA"/>
    <property type="match status" value="1"/>
</dbReference>
<keyword evidence="15" id="KW-1185">Reference proteome</keyword>
<keyword evidence="6 11" id="KW-0812">Transmembrane</keyword>
<keyword evidence="5" id="KW-0808">Transferase</keyword>